<evidence type="ECO:0000313" key="1">
    <source>
        <dbReference type="EMBL" id="CAN94047.1"/>
    </source>
</evidence>
<dbReference type="Proteomes" id="UP000002139">
    <property type="component" value="Chromosome"/>
</dbReference>
<dbReference type="RefSeq" id="WP_012236517.1">
    <property type="nucleotide sequence ID" value="NC_010162.1"/>
</dbReference>
<keyword evidence="2" id="KW-1185">Reference proteome</keyword>
<proteinExistence type="predicted"/>
<evidence type="ECO:0000313" key="2">
    <source>
        <dbReference type="Proteomes" id="UP000002139"/>
    </source>
</evidence>
<reference evidence="1 2" key="1">
    <citation type="journal article" date="2007" name="Nat. Biotechnol.">
        <title>Complete genome sequence of the myxobacterium Sorangium cellulosum.</title>
        <authorList>
            <person name="Schneiker S."/>
            <person name="Perlova O."/>
            <person name="Kaiser O."/>
            <person name="Gerth K."/>
            <person name="Alici A."/>
            <person name="Altmeyer M.O."/>
            <person name="Bartels D."/>
            <person name="Bekel T."/>
            <person name="Beyer S."/>
            <person name="Bode E."/>
            <person name="Bode H.B."/>
            <person name="Bolten C.J."/>
            <person name="Choudhuri J.V."/>
            <person name="Doss S."/>
            <person name="Elnakady Y.A."/>
            <person name="Frank B."/>
            <person name="Gaigalat L."/>
            <person name="Goesmann A."/>
            <person name="Groeger C."/>
            <person name="Gross F."/>
            <person name="Jelsbak L."/>
            <person name="Jelsbak L."/>
            <person name="Kalinowski J."/>
            <person name="Kegler C."/>
            <person name="Knauber T."/>
            <person name="Konietzny S."/>
            <person name="Kopp M."/>
            <person name="Krause L."/>
            <person name="Krug D."/>
            <person name="Linke B."/>
            <person name="Mahmud T."/>
            <person name="Martinez-Arias R."/>
            <person name="McHardy A.C."/>
            <person name="Merai M."/>
            <person name="Meyer F."/>
            <person name="Mormann S."/>
            <person name="Munoz-Dorado J."/>
            <person name="Perez J."/>
            <person name="Pradella S."/>
            <person name="Rachid S."/>
            <person name="Raddatz G."/>
            <person name="Rosenau F."/>
            <person name="Rueckert C."/>
            <person name="Sasse F."/>
            <person name="Scharfe M."/>
            <person name="Schuster S.C."/>
            <person name="Suen G."/>
            <person name="Treuner-Lange A."/>
            <person name="Velicer G.J."/>
            <person name="Vorholter F.-J."/>
            <person name="Weissman K.J."/>
            <person name="Welch R.D."/>
            <person name="Wenzel S.C."/>
            <person name="Whitworth D.E."/>
            <person name="Wilhelm S."/>
            <person name="Wittmann C."/>
            <person name="Bloecker H."/>
            <person name="Puehler A."/>
            <person name="Mueller R."/>
        </authorList>
    </citation>
    <scope>NUCLEOTIDE SEQUENCE [LARGE SCALE GENOMIC DNA]</scope>
    <source>
        <strain evidence="2">So ce56</strain>
    </source>
</reference>
<dbReference type="AlphaFoldDB" id="A9EPS1"/>
<gene>
    <name evidence="1" type="ordered locus">sce3887</name>
</gene>
<dbReference type="eggNOG" id="ENOG5032K27">
    <property type="taxonomic scope" value="Bacteria"/>
</dbReference>
<dbReference type="KEGG" id="scl:sce3887"/>
<protein>
    <recommendedName>
        <fullName evidence="3">Com family DNA-binding transcriptional regulator</fullName>
    </recommendedName>
</protein>
<dbReference type="HOGENOM" id="CLU_192882_0_0_7"/>
<sequence length="70" mass="7300">MDNLMSKATAPLDSRCDHCGVAGRAEPNSVRCGCGSLLARYVPGGVELKCRRCKRVVVVPVPAAAEDVSG</sequence>
<organism evidence="1 2">
    <name type="scientific">Sorangium cellulosum (strain So ce56)</name>
    <name type="common">Polyangium cellulosum (strain So ce56)</name>
    <dbReference type="NCBI Taxonomy" id="448385"/>
    <lineage>
        <taxon>Bacteria</taxon>
        <taxon>Pseudomonadati</taxon>
        <taxon>Myxococcota</taxon>
        <taxon>Polyangia</taxon>
        <taxon>Polyangiales</taxon>
        <taxon>Polyangiaceae</taxon>
        <taxon>Sorangium</taxon>
    </lineage>
</organism>
<evidence type="ECO:0008006" key="3">
    <source>
        <dbReference type="Google" id="ProtNLM"/>
    </source>
</evidence>
<name>A9EPS1_SORC5</name>
<accession>A9EPS1</accession>
<dbReference type="EMBL" id="AM746676">
    <property type="protein sequence ID" value="CAN94047.1"/>
    <property type="molecule type" value="Genomic_DNA"/>
</dbReference>